<sequence length="139" mass="14839">MNPFTGSLPSPAARASLAVLGPSLLALGMALPEQKKRIYYHAVSDLGTLVFPSFSGLALPKKLKKGDKLTKAKLGFALPCLLLLIQPVQGASKTPTLQYGTFGRRNNAPSTHPPPVNAPTRGCNAADRCRQFTLSLENR</sequence>
<reference evidence="1 2" key="1">
    <citation type="journal article" date="2019" name="Genome Biol. Evol.">
        <title>Insights into the evolution of the New World diploid cottons (Gossypium, subgenus Houzingenia) based on genome sequencing.</title>
        <authorList>
            <person name="Grover C.E."/>
            <person name="Arick M.A. 2nd"/>
            <person name="Thrash A."/>
            <person name="Conover J.L."/>
            <person name="Sanders W.S."/>
            <person name="Peterson D.G."/>
            <person name="Frelichowski J.E."/>
            <person name="Scheffler J.A."/>
            <person name="Scheffler B.E."/>
            <person name="Wendel J.F."/>
        </authorList>
    </citation>
    <scope>NUCLEOTIDE SEQUENCE [LARGE SCALE GENOMIC DNA]</scope>
    <source>
        <strain evidence="1">4</strain>
        <tissue evidence="1">Leaf</tissue>
    </source>
</reference>
<proteinExistence type="predicted"/>
<evidence type="ECO:0000313" key="2">
    <source>
        <dbReference type="Proteomes" id="UP000593574"/>
    </source>
</evidence>
<dbReference type="EMBL" id="JABEZV010444757">
    <property type="protein sequence ID" value="MBA0730389.1"/>
    <property type="molecule type" value="Genomic_DNA"/>
</dbReference>
<feature type="non-terminal residue" evidence="1">
    <location>
        <position position="1"/>
    </location>
</feature>
<name>A0A7J9B3X3_9ROSI</name>
<accession>A0A7J9B3X3</accession>
<comment type="caution">
    <text evidence="1">The sequence shown here is derived from an EMBL/GenBank/DDBJ whole genome shotgun (WGS) entry which is preliminary data.</text>
</comment>
<evidence type="ECO:0000313" key="1">
    <source>
        <dbReference type="EMBL" id="MBA0730389.1"/>
    </source>
</evidence>
<organism evidence="1 2">
    <name type="scientific">Gossypium laxum</name>
    <dbReference type="NCBI Taxonomy" id="34288"/>
    <lineage>
        <taxon>Eukaryota</taxon>
        <taxon>Viridiplantae</taxon>
        <taxon>Streptophyta</taxon>
        <taxon>Embryophyta</taxon>
        <taxon>Tracheophyta</taxon>
        <taxon>Spermatophyta</taxon>
        <taxon>Magnoliopsida</taxon>
        <taxon>eudicotyledons</taxon>
        <taxon>Gunneridae</taxon>
        <taxon>Pentapetalae</taxon>
        <taxon>rosids</taxon>
        <taxon>malvids</taxon>
        <taxon>Malvales</taxon>
        <taxon>Malvaceae</taxon>
        <taxon>Malvoideae</taxon>
        <taxon>Gossypium</taxon>
    </lineage>
</organism>
<protein>
    <submittedName>
        <fullName evidence="1">Uncharacterized protein</fullName>
    </submittedName>
</protein>
<gene>
    <name evidence="1" type="ORF">Golax_025902</name>
</gene>
<dbReference type="AlphaFoldDB" id="A0A7J9B3X3"/>
<dbReference type="Proteomes" id="UP000593574">
    <property type="component" value="Unassembled WGS sequence"/>
</dbReference>
<keyword evidence="2" id="KW-1185">Reference proteome</keyword>